<dbReference type="GO" id="GO:0016020">
    <property type="term" value="C:membrane"/>
    <property type="evidence" value="ECO:0007669"/>
    <property type="project" value="InterPro"/>
</dbReference>
<dbReference type="SUPFAM" id="SSF90112">
    <property type="entry name" value="Neurotransmitter-gated ion-channel transmembrane pore"/>
    <property type="match status" value="1"/>
</dbReference>
<evidence type="ECO:0000313" key="3">
    <source>
        <dbReference type="EMBL" id="CAE7650590.1"/>
    </source>
</evidence>
<dbReference type="AlphaFoldDB" id="A0A812VPG3"/>
<gene>
    <name evidence="3" type="ORF">SPIL2461_LOCUS17367</name>
</gene>
<dbReference type="InterPro" id="IPR038050">
    <property type="entry name" value="Neuro_actylchol_rec"/>
</dbReference>
<dbReference type="Proteomes" id="UP000649617">
    <property type="component" value="Unassembled WGS sequence"/>
</dbReference>
<evidence type="ECO:0000256" key="2">
    <source>
        <dbReference type="SAM" id="Phobius"/>
    </source>
</evidence>
<dbReference type="EMBL" id="CAJNIZ010043123">
    <property type="protein sequence ID" value="CAE7650590.1"/>
    <property type="molecule type" value="Genomic_DNA"/>
</dbReference>
<dbReference type="OrthoDB" id="406595at2759"/>
<accession>A0A812VPG3</accession>
<keyword evidence="2" id="KW-1133">Transmembrane helix</keyword>
<reference evidence="3" key="1">
    <citation type="submission" date="2021-02" db="EMBL/GenBank/DDBJ databases">
        <authorList>
            <person name="Dougan E. K."/>
            <person name="Rhodes N."/>
            <person name="Thang M."/>
            <person name="Chan C."/>
        </authorList>
    </citation>
    <scope>NUCLEOTIDE SEQUENCE</scope>
</reference>
<keyword evidence="2" id="KW-0812">Transmembrane</keyword>
<keyword evidence="2" id="KW-0472">Membrane</keyword>
<protein>
    <submittedName>
        <fullName evidence="3">Uncharacterized protein</fullName>
    </submittedName>
</protein>
<dbReference type="GO" id="GO:0006811">
    <property type="term" value="P:monoatomic ion transport"/>
    <property type="evidence" value="ECO:0007669"/>
    <property type="project" value="InterPro"/>
</dbReference>
<proteinExistence type="predicted"/>
<dbReference type="Gene3D" id="1.20.58.390">
    <property type="entry name" value="Neurotransmitter-gated ion-channel transmembrane domain"/>
    <property type="match status" value="1"/>
</dbReference>
<feature type="transmembrane region" description="Helical" evidence="2">
    <location>
        <begin position="256"/>
        <end position="277"/>
    </location>
</feature>
<feature type="transmembrane region" description="Helical" evidence="2">
    <location>
        <begin position="327"/>
        <end position="344"/>
    </location>
</feature>
<evidence type="ECO:0000256" key="1">
    <source>
        <dbReference type="SAM" id="MobiDB-lite"/>
    </source>
</evidence>
<feature type="transmembrane region" description="Helical" evidence="2">
    <location>
        <begin position="289"/>
        <end position="306"/>
    </location>
</feature>
<comment type="caution">
    <text evidence="3">The sequence shown here is derived from an EMBL/GenBank/DDBJ whole genome shotgun (WGS) entry which is preliminary data.</text>
</comment>
<feature type="transmembrane region" description="Helical" evidence="2">
    <location>
        <begin position="356"/>
        <end position="375"/>
    </location>
</feature>
<evidence type="ECO:0000313" key="4">
    <source>
        <dbReference type="Proteomes" id="UP000649617"/>
    </source>
</evidence>
<name>A0A812VPG3_SYMPI</name>
<sequence>MDVGPELLEQEVTGSICPLLGENGPFESRPNTGCNAAICQCMEKQRLWHGAKGSNSPVPDVARTRDRVFCKATVSVTHVDVKTGKFQVRMLCNWAFRTASPKNDTEISYRGVPGIRVPGLQTEVQESRVWKDLNDTESSTKNRTIFWRGTSIFWMTGFKKYPVSEFPFDRHVICLQQIDFVWRVHRDDDTFYDSMKVAWLEIETSSVLAEWSPLPAAVRPCDDEEKLPLRGDGKGATLPFASKFQLRLRIERKHGFYVRQIMVISTLITLSSCSPLAMPPTEDHMGDRLSVYGGGLLTLVAFKYGIMDHLPSVPYSTFTDDFLMGQIITVSFCILECLVVYRYTLVKTWIDEVENYFLVLLAFAWGSLLSYTWLYKPSARMKWCKVYDEQMDDFEHAQADPRVFPSKSSRHLLDRVDCTSPVHTTDDEVRQWPPPERLVYPSSASS</sequence>
<organism evidence="3 4">
    <name type="scientific">Symbiodinium pilosum</name>
    <name type="common">Dinoflagellate</name>
    <dbReference type="NCBI Taxonomy" id="2952"/>
    <lineage>
        <taxon>Eukaryota</taxon>
        <taxon>Sar</taxon>
        <taxon>Alveolata</taxon>
        <taxon>Dinophyceae</taxon>
        <taxon>Suessiales</taxon>
        <taxon>Symbiodiniaceae</taxon>
        <taxon>Symbiodinium</taxon>
    </lineage>
</organism>
<keyword evidence="4" id="KW-1185">Reference proteome</keyword>
<feature type="region of interest" description="Disordered" evidence="1">
    <location>
        <begin position="422"/>
        <end position="446"/>
    </location>
</feature>
<dbReference type="InterPro" id="IPR036719">
    <property type="entry name" value="Neuro-gated_channel_TM_sf"/>
</dbReference>